<dbReference type="KEGG" id="lby:Lbys_2301"/>
<keyword evidence="1" id="KW-1133">Transmembrane helix</keyword>
<reference key="1">
    <citation type="submission" date="2010-11" db="EMBL/GenBank/DDBJ databases">
        <title>The complete genome of Leadbetterella byssophila DSM 17132.</title>
        <authorList>
            <consortium name="US DOE Joint Genome Institute (JGI-PGF)"/>
            <person name="Lucas S."/>
            <person name="Copeland A."/>
            <person name="Lapidus A."/>
            <person name="Glavina del Rio T."/>
            <person name="Dalin E."/>
            <person name="Tice H."/>
            <person name="Bruce D."/>
            <person name="Goodwin L."/>
            <person name="Pitluck S."/>
            <person name="Kyrpides N."/>
            <person name="Mavromatis K."/>
            <person name="Ivanova N."/>
            <person name="Teshima H."/>
            <person name="Brettin T."/>
            <person name="Detter J.C."/>
            <person name="Han C."/>
            <person name="Tapia R."/>
            <person name="Land M."/>
            <person name="Hauser L."/>
            <person name="Markowitz V."/>
            <person name="Cheng J.-F."/>
            <person name="Hugenholtz P."/>
            <person name="Woyke T."/>
            <person name="Wu D."/>
            <person name="Tindall B."/>
            <person name="Pomrenke H.G."/>
            <person name="Brambilla E."/>
            <person name="Klenk H.-P."/>
            <person name="Eisen J.A."/>
        </authorList>
    </citation>
    <scope>NUCLEOTIDE SEQUENCE [LARGE SCALE GENOMIC DNA]</scope>
    <source>
        <strain>DSM 17132</strain>
    </source>
</reference>
<keyword evidence="1" id="KW-0472">Membrane</keyword>
<evidence type="ECO:0000313" key="2">
    <source>
        <dbReference type="EMBL" id="ADQ17978.1"/>
    </source>
</evidence>
<dbReference type="AlphaFoldDB" id="E4RVT0"/>
<protein>
    <submittedName>
        <fullName evidence="2">Uncharacterized protein</fullName>
    </submittedName>
</protein>
<dbReference type="EMBL" id="CP002305">
    <property type="protein sequence ID" value="ADQ17978.1"/>
    <property type="molecule type" value="Genomic_DNA"/>
</dbReference>
<feature type="transmembrane region" description="Helical" evidence="1">
    <location>
        <begin position="71"/>
        <end position="88"/>
    </location>
</feature>
<name>E4RVT0_LEAB4</name>
<keyword evidence="1" id="KW-0812">Transmembrane</keyword>
<feature type="transmembrane region" description="Helical" evidence="1">
    <location>
        <begin position="46"/>
        <end position="64"/>
    </location>
</feature>
<dbReference type="STRING" id="649349.Lbys_2301"/>
<dbReference type="HOGENOM" id="CLU_2329997_0_0_10"/>
<keyword evidence="3" id="KW-1185">Reference proteome</keyword>
<dbReference type="eggNOG" id="ENOG5032VCI">
    <property type="taxonomic scope" value="Bacteria"/>
</dbReference>
<evidence type="ECO:0000313" key="3">
    <source>
        <dbReference type="Proteomes" id="UP000007435"/>
    </source>
</evidence>
<evidence type="ECO:0000256" key="1">
    <source>
        <dbReference type="SAM" id="Phobius"/>
    </source>
</evidence>
<dbReference type="Proteomes" id="UP000007435">
    <property type="component" value="Chromosome"/>
</dbReference>
<feature type="transmembrane region" description="Helical" evidence="1">
    <location>
        <begin position="12"/>
        <end position="34"/>
    </location>
</feature>
<reference evidence="2 3" key="2">
    <citation type="journal article" date="2011" name="Stand. Genomic Sci.">
        <title>Complete genome sequence of Leadbetterella byssophila type strain (4M15).</title>
        <authorList>
            <person name="Abt B."/>
            <person name="Teshima H."/>
            <person name="Lucas S."/>
            <person name="Lapidus A."/>
            <person name="Del Rio T.G."/>
            <person name="Nolan M."/>
            <person name="Tice H."/>
            <person name="Cheng J.F."/>
            <person name="Pitluck S."/>
            <person name="Liolios K."/>
            <person name="Pagani I."/>
            <person name="Ivanova N."/>
            <person name="Mavromatis K."/>
            <person name="Pati A."/>
            <person name="Tapia R."/>
            <person name="Han C."/>
            <person name="Goodwin L."/>
            <person name="Chen A."/>
            <person name="Palaniappan K."/>
            <person name="Land M."/>
            <person name="Hauser L."/>
            <person name="Chang Y.J."/>
            <person name="Jeffries C.D."/>
            <person name="Rohde M."/>
            <person name="Goker M."/>
            <person name="Tindall B.J."/>
            <person name="Detter J.C."/>
            <person name="Woyke T."/>
            <person name="Bristow J."/>
            <person name="Eisen J.A."/>
            <person name="Markowitz V."/>
            <person name="Hugenholtz P."/>
            <person name="Klenk H.P."/>
            <person name="Kyrpides N.C."/>
        </authorList>
    </citation>
    <scope>NUCLEOTIDE SEQUENCE [LARGE SCALE GENOMIC DNA]</scope>
    <source>
        <strain evidence="3">DSM 17132 / JCM 16389 / KACC 11308 / NBRC 106382 / 4M15</strain>
    </source>
</reference>
<organism evidence="2 3">
    <name type="scientific">Leadbetterella byssophila (strain DSM 17132 / JCM 16389 / KACC 11308 / NBRC 106382 / 4M15)</name>
    <dbReference type="NCBI Taxonomy" id="649349"/>
    <lineage>
        <taxon>Bacteria</taxon>
        <taxon>Pseudomonadati</taxon>
        <taxon>Bacteroidota</taxon>
        <taxon>Cytophagia</taxon>
        <taxon>Cytophagales</taxon>
        <taxon>Leadbetterellaceae</taxon>
        <taxon>Leadbetterella</taxon>
    </lineage>
</organism>
<dbReference type="OrthoDB" id="711014at2"/>
<gene>
    <name evidence="2" type="ordered locus">Lbys_2301</name>
</gene>
<sequence length="89" mass="9922">MPAQSKYFSSKWARAINIVSGILGGYLLSASFHLFLSSIESIRSEVIILSGITFFILWASLIIIPFLSKRGWLVGGTYLALTVLFYFLV</sequence>
<accession>E4RVT0</accession>
<proteinExistence type="predicted"/>